<dbReference type="GO" id="GO:0016757">
    <property type="term" value="F:glycosyltransferase activity"/>
    <property type="evidence" value="ECO:0007669"/>
    <property type="project" value="UniProtKB-KW"/>
</dbReference>
<reference evidence="1" key="1">
    <citation type="journal article" date="2020" name="mSystems">
        <title>Genome- and Community-Level Interaction Insights into Carbon Utilization and Element Cycling Functions of Hydrothermarchaeota in Hydrothermal Sediment.</title>
        <authorList>
            <person name="Zhou Z."/>
            <person name="Liu Y."/>
            <person name="Xu W."/>
            <person name="Pan J."/>
            <person name="Luo Z.H."/>
            <person name="Li M."/>
        </authorList>
    </citation>
    <scope>NUCLEOTIDE SEQUENCE [LARGE SCALE GENOMIC DNA]</scope>
    <source>
        <strain evidence="1">SpSt-116</strain>
    </source>
</reference>
<dbReference type="Gene3D" id="3.40.50.2020">
    <property type="match status" value="1"/>
</dbReference>
<dbReference type="EMBL" id="DSAY01000092">
    <property type="protein sequence ID" value="HDP15123.1"/>
    <property type="molecule type" value="Genomic_DNA"/>
</dbReference>
<name>A0A7C1CD07_9CREN</name>
<dbReference type="InterPro" id="IPR000836">
    <property type="entry name" value="PRTase_dom"/>
</dbReference>
<comment type="caution">
    <text evidence="1">The sequence shown here is derived from an EMBL/GenBank/DDBJ whole genome shotgun (WGS) entry which is preliminary data.</text>
</comment>
<gene>
    <name evidence="1" type="ORF">ENN26_05015</name>
</gene>
<proteinExistence type="predicted"/>
<dbReference type="CDD" id="cd06223">
    <property type="entry name" value="PRTases_typeI"/>
    <property type="match status" value="1"/>
</dbReference>
<protein>
    <submittedName>
        <fullName evidence="1">Phosphoribosyltransferase</fullName>
    </submittedName>
</protein>
<evidence type="ECO:0000313" key="1">
    <source>
        <dbReference type="EMBL" id="HDP15123.1"/>
    </source>
</evidence>
<dbReference type="AlphaFoldDB" id="A0A7C1CD07"/>
<organism evidence="1">
    <name type="scientific">Thermofilum adornatum</name>
    <dbReference type="NCBI Taxonomy" id="1365176"/>
    <lineage>
        <taxon>Archaea</taxon>
        <taxon>Thermoproteota</taxon>
        <taxon>Thermoprotei</taxon>
        <taxon>Thermofilales</taxon>
        <taxon>Thermofilaceae</taxon>
        <taxon>Thermofilum</taxon>
    </lineage>
</organism>
<accession>A0A7C1CD07</accession>
<sequence length="337" mass="37835">MVESRSKRAKEVIDTFGVKTDVCRRVEEEFLGKDARLFKVDIDVPGQVYLLDSQEGVEIASQPELVGSDLSAKALALAEKASRILVHMIKDDQTVFLHVLRGSPGYMLHEALRRHTANIREIYIRISSHAVPGESSVTYGSLGEIPSMIENVIVADTVATGQTLESAFKYLVKIGELKGLRFKRVFVYGFLSEPGVKKAATFLDSLDVESVFIGIEDLSALALNNFDMPLYGLDLDLPGKNPLGGTTDTSILEKMIDSYFPGLDQPGDWSERQCILFTGESMEHGRIREHLEKTLARLEASKSKLSDYGWYPEWLERVYETRKRRLEEALTMQHCPM</sequence>
<keyword evidence="1" id="KW-0808">Transferase</keyword>
<dbReference type="SUPFAM" id="SSF53271">
    <property type="entry name" value="PRTase-like"/>
    <property type="match status" value="1"/>
</dbReference>
<keyword evidence="1" id="KW-0328">Glycosyltransferase</keyword>
<dbReference type="InterPro" id="IPR029057">
    <property type="entry name" value="PRTase-like"/>
</dbReference>